<evidence type="ECO:0000313" key="5">
    <source>
        <dbReference type="Proteomes" id="UP000249547"/>
    </source>
</evidence>
<protein>
    <submittedName>
        <fullName evidence="4">Putative secreted protein (Por secretion system target)</fullName>
    </submittedName>
</protein>
<organism evidence="4 5">
    <name type="scientific">Chitinophaga skermanii</name>
    <dbReference type="NCBI Taxonomy" id="331697"/>
    <lineage>
        <taxon>Bacteria</taxon>
        <taxon>Pseudomonadati</taxon>
        <taxon>Bacteroidota</taxon>
        <taxon>Chitinophagia</taxon>
        <taxon>Chitinophagales</taxon>
        <taxon>Chitinophagaceae</taxon>
        <taxon>Chitinophaga</taxon>
    </lineage>
</organism>
<keyword evidence="2" id="KW-0732">Signal</keyword>
<dbReference type="OrthoDB" id="1001730at2"/>
<dbReference type="InterPro" id="IPR030392">
    <property type="entry name" value="S74_ICA"/>
</dbReference>
<feature type="coiled-coil region" evidence="1">
    <location>
        <begin position="188"/>
        <end position="215"/>
    </location>
</feature>
<feature type="signal peptide" evidence="2">
    <location>
        <begin position="1"/>
        <end position="19"/>
    </location>
</feature>
<dbReference type="AlphaFoldDB" id="A0A327QZ51"/>
<dbReference type="Pfam" id="PF18962">
    <property type="entry name" value="Por_Secre_tail"/>
    <property type="match status" value="1"/>
</dbReference>
<dbReference type="PROSITE" id="PS51688">
    <property type="entry name" value="ICA"/>
    <property type="match status" value="1"/>
</dbReference>
<dbReference type="InterPro" id="IPR036388">
    <property type="entry name" value="WH-like_DNA-bd_sf"/>
</dbReference>
<evidence type="ECO:0000256" key="1">
    <source>
        <dbReference type="SAM" id="Coils"/>
    </source>
</evidence>
<reference evidence="4 5" key="1">
    <citation type="submission" date="2018-06" db="EMBL/GenBank/DDBJ databases">
        <title>Genomic Encyclopedia of Archaeal and Bacterial Type Strains, Phase II (KMG-II): from individual species to whole genera.</title>
        <authorList>
            <person name="Goeker M."/>
        </authorList>
    </citation>
    <scope>NUCLEOTIDE SEQUENCE [LARGE SCALE GENOMIC DNA]</scope>
    <source>
        <strain evidence="4 5">DSM 23857</strain>
    </source>
</reference>
<evidence type="ECO:0000256" key="2">
    <source>
        <dbReference type="SAM" id="SignalP"/>
    </source>
</evidence>
<proteinExistence type="predicted"/>
<dbReference type="RefSeq" id="WP_111596818.1">
    <property type="nucleotide sequence ID" value="NZ_QLLL01000002.1"/>
</dbReference>
<keyword evidence="5" id="KW-1185">Reference proteome</keyword>
<dbReference type="EMBL" id="QLLL01000002">
    <property type="protein sequence ID" value="RAJ08703.1"/>
    <property type="molecule type" value="Genomic_DNA"/>
</dbReference>
<sequence>MKKLLLLCLLASCFSIAHAQLKYRADGRLTLGPVNPIGAYTTNINGWGHYFSGDYYGTPTYFKICLGVPSPRISGSGDQVVFYDSDNSTFNSIQVQNVYNYSDRNAKANILPLNTSLDKLLSLNPVSYNWKGNGGNNLRKAKDGNDMKDVGFIAQEVEQVLPEAVIVDENGNRLLNYTAIVSLLTKSVQELAVQVDSMKKEIETLRAEKATKGAQTFVSLKDKTNGAALMQNSPNPFNNQAKISYDVPKITIGAMICVYDLQGKLLAQRNIPAAGKGEVTIGSSELTAGIYMYSLIVDNKIVDTKRMVITK</sequence>
<dbReference type="InterPro" id="IPR026444">
    <property type="entry name" value="Secre_tail"/>
</dbReference>
<accession>A0A327QZ51</accession>
<comment type="caution">
    <text evidence="4">The sequence shown here is derived from an EMBL/GenBank/DDBJ whole genome shotgun (WGS) entry which is preliminary data.</text>
</comment>
<evidence type="ECO:0000313" key="4">
    <source>
        <dbReference type="EMBL" id="RAJ08703.1"/>
    </source>
</evidence>
<gene>
    <name evidence="4" type="ORF">LX64_01357</name>
</gene>
<dbReference type="NCBIfam" id="TIGR04183">
    <property type="entry name" value="Por_Secre_tail"/>
    <property type="match status" value="1"/>
</dbReference>
<dbReference type="Gene3D" id="1.10.10.10">
    <property type="entry name" value="Winged helix-like DNA-binding domain superfamily/Winged helix DNA-binding domain"/>
    <property type="match status" value="1"/>
</dbReference>
<evidence type="ECO:0000259" key="3">
    <source>
        <dbReference type="PROSITE" id="PS51688"/>
    </source>
</evidence>
<keyword evidence="1" id="KW-0175">Coiled coil</keyword>
<dbReference type="Pfam" id="PF13884">
    <property type="entry name" value="Peptidase_S74"/>
    <property type="match status" value="1"/>
</dbReference>
<name>A0A327QZ51_9BACT</name>
<dbReference type="Proteomes" id="UP000249547">
    <property type="component" value="Unassembled WGS sequence"/>
</dbReference>
<feature type="chain" id="PRO_5016385210" evidence="2">
    <location>
        <begin position="20"/>
        <end position="311"/>
    </location>
</feature>
<feature type="domain" description="Peptidase S74" evidence="3">
    <location>
        <begin position="102"/>
        <end position="202"/>
    </location>
</feature>